<feature type="signal peptide" evidence="3">
    <location>
        <begin position="1"/>
        <end position="19"/>
    </location>
</feature>
<gene>
    <name evidence="4" type="ORF">IAA97_05950</name>
</gene>
<proteinExistence type="predicted"/>
<protein>
    <recommendedName>
        <fullName evidence="6">Outer membrane protein beta-barrel domain-containing protein</fullName>
    </recommendedName>
</protein>
<sequence>MRKALIILSLLLSISTLSARTITGIGYGSTPEEALEEARRDLISRFSISVSSLVYSTTNDNGYNTDSSFLSTSSVQYSSVDIKGESKSGRKEGDTYIAESSLDEYDAPAYYTELQELGQSIPRIKNMIDNETESKEKLDLYRTLISIMKRYESDREIISQLAPDMYTFTPLPFSRVEIEAEYSNLLSKESNSLDLTIKELERQSSLDIISAEGEKRLQEARNELEENIKYQQDLQEANENDYNLHLEMLEQSIRSSAAEFSESFNSQNAFAYNDNSFSSLMNTIEADRAAFKAMKDSVSKTLSDISESYEDESKTIMQRELSKPYASTQLDENNNPKPDSKERRIGNANKMIEERKTFYETASDAAYTAVEKQLEAISRSTIDTIDTLNASVFTVTNHGSGISTVIKATDFDTENKVFHGTAYIPIADSTLTFSFRIPFYSWAKQEELQNLNEDDIDYMAAEWIEIFEDYPSSFTIEARLKIESNKKDNKYRATILDYSIKKAGETKIVYSESINKSYDFTYGTNVNVMDFSVSPNDMVSNHNAKKGIQSLHELTGRNYPLAITVDSMFAFAGKHTDMNIALGASAEIFFQMPAEALSLSVDFGAYWNYIQSKDKAGSYELIRVTHMLGLRSSVFVNGSFPLGDTAAALLGVGLGVDTRFNGGTYITAEVRGNAAIRGAKQSPAFLLGINVLLTTPDLTNTSYGIKELYCSMGLSLGVMF</sequence>
<dbReference type="Proteomes" id="UP000823615">
    <property type="component" value="Unassembled WGS sequence"/>
</dbReference>
<evidence type="ECO:0000256" key="1">
    <source>
        <dbReference type="SAM" id="Coils"/>
    </source>
</evidence>
<evidence type="ECO:0000313" key="5">
    <source>
        <dbReference type="Proteomes" id="UP000823615"/>
    </source>
</evidence>
<accession>A0A9D9DZR8</accession>
<organism evidence="4 5">
    <name type="scientific">Candidatus Ornithospirochaeta stercoripullorum</name>
    <dbReference type="NCBI Taxonomy" id="2840899"/>
    <lineage>
        <taxon>Bacteria</taxon>
        <taxon>Pseudomonadati</taxon>
        <taxon>Spirochaetota</taxon>
        <taxon>Spirochaetia</taxon>
        <taxon>Spirochaetales</taxon>
        <taxon>Spirochaetaceae</taxon>
        <taxon>Spirochaetaceae incertae sedis</taxon>
        <taxon>Candidatus Ornithospirochaeta</taxon>
    </lineage>
</organism>
<dbReference type="EMBL" id="JADIMT010000069">
    <property type="protein sequence ID" value="MBO8436503.1"/>
    <property type="molecule type" value="Genomic_DNA"/>
</dbReference>
<keyword evidence="1" id="KW-0175">Coiled coil</keyword>
<feature type="coiled-coil region" evidence="1">
    <location>
        <begin position="183"/>
        <end position="240"/>
    </location>
</feature>
<evidence type="ECO:0008006" key="6">
    <source>
        <dbReference type="Google" id="ProtNLM"/>
    </source>
</evidence>
<evidence type="ECO:0000256" key="3">
    <source>
        <dbReference type="SAM" id="SignalP"/>
    </source>
</evidence>
<comment type="caution">
    <text evidence="4">The sequence shown here is derived from an EMBL/GenBank/DDBJ whole genome shotgun (WGS) entry which is preliminary data.</text>
</comment>
<evidence type="ECO:0000313" key="4">
    <source>
        <dbReference type="EMBL" id="MBO8436503.1"/>
    </source>
</evidence>
<keyword evidence="3" id="KW-0732">Signal</keyword>
<dbReference type="AlphaFoldDB" id="A0A9D9DZR8"/>
<feature type="compositionally biased region" description="Polar residues" evidence="2">
    <location>
        <begin position="325"/>
        <end position="337"/>
    </location>
</feature>
<reference evidence="4" key="2">
    <citation type="journal article" date="2021" name="PeerJ">
        <title>Extensive microbial diversity within the chicken gut microbiome revealed by metagenomics and culture.</title>
        <authorList>
            <person name="Gilroy R."/>
            <person name="Ravi A."/>
            <person name="Getino M."/>
            <person name="Pursley I."/>
            <person name="Horton D.L."/>
            <person name="Alikhan N.F."/>
            <person name="Baker D."/>
            <person name="Gharbi K."/>
            <person name="Hall N."/>
            <person name="Watson M."/>
            <person name="Adriaenssens E.M."/>
            <person name="Foster-Nyarko E."/>
            <person name="Jarju S."/>
            <person name="Secka A."/>
            <person name="Antonio M."/>
            <person name="Oren A."/>
            <person name="Chaudhuri R.R."/>
            <person name="La Ragione R."/>
            <person name="Hildebrand F."/>
            <person name="Pallen M.J."/>
        </authorList>
    </citation>
    <scope>NUCLEOTIDE SEQUENCE</scope>
    <source>
        <strain evidence="4">7293</strain>
    </source>
</reference>
<feature type="region of interest" description="Disordered" evidence="2">
    <location>
        <begin position="305"/>
        <end position="346"/>
    </location>
</feature>
<name>A0A9D9DZR8_9SPIO</name>
<evidence type="ECO:0000256" key="2">
    <source>
        <dbReference type="SAM" id="MobiDB-lite"/>
    </source>
</evidence>
<feature type="chain" id="PRO_5039326331" description="Outer membrane protein beta-barrel domain-containing protein" evidence="3">
    <location>
        <begin position="20"/>
        <end position="720"/>
    </location>
</feature>
<reference evidence="4" key="1">
    <citation type="submission" date="2020-10" db="EMBL/GenBank/DDBJ databases">
        <authorList>
            <person name="Gilroy R."/>
        </authorList>
    </citation>
    <scope>NUCLEOTIDE SEQUENCE</scope>
    <source>
        <strain evidence="4">7293</strain>
    </source>
</reference>
<dbReference type="Gene3D" id="3.10.28.20">
    <property type="entry name" value="Acetamidase/Formamidase-like domains"/>
    <property type="match status" value="1"/>
</dbReference>